<reference evidence="1" key="1">
    <citation type="submission" date="2022-09" db="EMBL/GenBank/DDBJ databases">
        <title>Novel Mycoplasma species identified in domestic and wild animals.</title>
        <authorList>
            <person name="Volokhov D.V."/>
            <person name="Furtak V.A."/>
            <person name="Zagorodnyaya T.A."/>
        </authorList>
    </citation>
    <scope>NUCLEOTIDE SEQUENCE</scope>
    <source>
        <strain evidence="1">Oakley</strain>
    </source>
</reference>
<protein>
    <recommendedName>
        <fullName evidence="3">Lipoprotein</fullName>
    </recommendedName>
</protein>
<proteinExistence type="predicted"/>
<accession>A0ABT2Y5I1</accession>
<sequence length="338" mass="39763">MKKAFLLFQIMFIFLLAGCQKEVTYTLISNSYDEEPLYEVVDDDIYTLMLAEQNNQTILLALKLNGEIFEVYRTYALPNYENEIKILHFYMDPDQNPQVYLRVDGEISQYSATKRVSITGHYYAMDLYNGFVDGFNVSVQDACFGTGNPCPFNSSRTGFKEGPYVDYDIMDIHATTPQKQTKIRPDLYQWYTIHSEDTIYRVTARHAQMLYQIIIHFENGMVVYTATQIDDDVVFAKEINDTKTILSLHRDETYQYIYWDLTKSPKFDLEGAFIKHHPKHPYYVIETSSHFYIFNEMLITNRVEKNSNHVVLSVYVHEDSFGYYYIEDNLIKKYSQNT</sequence>
<comment type="caution">
    <text evidence="1">The sequence shown here is derived from an EMBL/GenBank/DDBJ whole genome shotgun (WGS) entry which is preliminary data.</text>
</comment>
<organism evidence="1 2">
    <name type="scientific">Paracholeplasma manati</name>
    <dbReference type="NCBI Taxonomy" id="591373"/>
    <lineage>
        <taxon>Bacteria</taxon>
        <taxon>Bacillati</taxon>
        <taxon>Mycoplasmatota</taxon>
        <taxon>Mollicutes</taxon>
        <taxon>Acholeplasmatales</taxon>
        <taxon>Acholeplasmataceae</taxon>
        <taxon>Paracholeplasma</taxon>
    </lineage>
</organism>
<dbReference type="EMBL" id="JAOVQM010000002">
    <property type="protein sequence ID" value="MCV2232001.1"/>
    <property type="molecule type" value="Genomic_DNA"/>
</dbReference>
<evidence type="ECO:0008006" key="3">
    <source>
        <dbReference type="Google" id="ProtNLM"/>
    </source>
</evidence>
<dbReference type="Proteomes" id="UP001177160">
    <property type="component" value="Unassembled WGS sequence"/>
</dbReference>
<keyword evidence="2" id="KW-1185">Reference proteome</keyword>
<evidence type="ECO:0000313" key="1">
    <source>
        <dbReference type="EMBL" id="MCV2232001.1"/>
    </source>
</evidence>
<name>A0ABT2Y5I1_9MOLU</name>
<evidence type="ECO:0000313" key="2">
    <source>
        <dbReference type="Proteomes" id="UP001177160"/>
    </source>
</evidence>
<dbReference type="PROSITE" id="PS51257">
    <property type="entry name" value="PROKAR_LIPOPROTEIN"/>
    <property type="match status" value="1"/>
</dbReference>
<gene>
    <name evidence="1" type="ORF">N7548_04080</name>
</gene>
<dbReference type="RefSeq" id="WP_263608156.1">
    <property type="nucleotide sequence ID" value="NZ_JAOVQM010000002.1"/>
</dbReference>